<name>X1UFR2_9ZZZZ</name>
<organism evidence="1">
    <name type="scientific">marine sediment metagenome</name>
    <dbReference type="NCBI Taxonomy" id="412755"/>
    <lineage>
        <taxon>unclassified sequences</taxon>
        <taxon>metagenomes</taxon>
        <taxon>ecological metagenomes</taxon>
    </lineage>
</organism>
<proteinExistence type="predicted"/>
<dbReference type="InterPro" id="IPR027417">
    <property type="entry name" value="P-loop_NTPase"/>
</dbReference>
<protein>
    <submittedName>
        <fullName evidence="1">Uncharacterized protein</fullName>
    </submittedName>
</protein>
<feature type="non-terminal residue" evidence="1">
    <location>
        <position position="1"/>
    </location>
</feature>
<comment type="caution">
    <text evidence="1">The sequence shown here is derived from an EMBL/GenBank/DDBJ whole genome shotgun (WGS) entry which is preliminary data.</text>
</comment>
<dbReference type="EMBL" id="BARW01041373">
    <property type="protein sequence ID" value="GAJ16374.1"/>
    <property type="molecule type" value="Genomic_DNA"/>
</dbReference>
<sequence length="98" mass="11324">GRSGVTLIRPFMIYHDHNAGNFITEILSNLDHGRTIILDLGNANELVMHYFSRELSNAVFRHQTDKFTSNNLGNHFIQLYFEEAHNLFKTNDESEGTR</sequence>
<feature type="non-terminal residue" evidence="1">
    <location>
        <position position="98"/>
    </location>
</feature>
<accession>X1UFR2</accession>
<evidence type="ECO:0000313" key="1">
    <source>
        <dbReference type="EMBL" id="GAJ16374.1"/>
    </source>
</evidence>
<dbReference type="AlphaFoldDB" id="X1UFR2"/>
<reference evidence="1" key="1">
    <citation type="journal article" date="2014" name="Front. Microbiol.">
        <title>High frequency of phylogenetically diverse reductive dehalogenase-homologous genes in deep subseafloor sedimentary metagenomes.</title>
        <authorList>
            <person name="Kawai M."/>
            <person name="Futagami T."/>
            <person name="Toyoda A."/>
            <person name="Takaki Y."/>
            <person name="Nishi S."/>
            <person name="Hori S."/>
            <person name="Arai W."/>
            <person name="Tsubouchi T."/>
            <person name="Morono Y."/>
            <person name="Uchiyama I."/>
            <person name="Ito T."/>
            <person name="Fujiyama A."/>
            <person name="Inagaki F."/>
            <person name="Takami H."/>
        </authorList>
    </citation>
    <scope>NUCLEOTIDE SEQUENCE</scope>
    <source>
        <strain evidence="1">Expedition CK06-06</strain>
    </source>
</reference>
<dbReference type="Gene3D" id="3.40.50.300">
    <property type="entry name" value="P-loop containing nucleotide triphosphate hydrolases"/>
    <property type="match status" value="1"/>
</dbReference>
<gene>
    <name evidence="1" type="ORF">S12H4_61995</name>
</gene>